<feature type="compositionally biased region" description="Low complexity" evidence="1">
    <location>
        <begin position="32"/>
        <end position="52"/>
    </location>
</feature>
<evidence type="ECO:0000313" key="2">
    <source>
        <dbReference type="EMBL" id="GFD52014.1"/>
    </source>
</evidence>
<dbReference type="EMBL" id="BKCJ011777030">
    <property type="protein sequence ID" value="GFD52014.1"/>
    <property type="molecule type" value="Genomic_DNA"/>
</dbReference>
<organism evidence="2">
    <name type="scientific">Tanacetum cinerariifolium</name>
    <name type="common">Dalmatian daisy</name>
    <name type="synonym">Chrysanthemum cinerariifolium</name>
    <dbReference type="NCBI Taxonomy" id="118510"/>
    <lineage>
        <taxon>Eukaryota</taxon>
        <taxon>Viridiplantae</taxon>
        <taxon>Streptophyta</taxon>
        <taxon>Embryophyta</taxon>
        <taxon>Tracheophyta</taxon>
        <taxon>Spermatophyta</taxon>
        <taxon>Magnoliopsida</taxon>
        <taxon>eudicotyledons</taxon>
        <taxon>Gunneridae</taxon>
        <taxon>Pentapetalae</taxon>
        <taxon>asterids</taxon>
        <taxon>campanulids</taxon>
        <taxon>Asterales</taxon>
        <taxon>Asteraceae</taxon>
        <taxon>Asteroideae</taxon>
        <taxon>Anthemideae</taxon>
        <taxon>Anthemidinae</taxon>
        <taxon>Tanacetum</taxon>
    </lineage>
</organism>
<accession>A0A699X5T4</accession>
<gene>
    <name evidence="2" type="ORF">Tci_923983</name>
</gene>
<feature type="compositionally biased region" description="Gly residues" evidence="1">
    <location>
        <begin position="22"/>
        <end position="31"/>
    </location>
</feature>
<reference evidence="2" key="1">
    <citation type="journal article" date="2019" name="Sci. Rep.">
        <title>Draft genome of Tanacetum cinerariifolium, the natural source of mosquito coil.</title>
        <authorList>
            <person name="Yamashiro T."/>
            <person name="Shiraishi A."/>
            <person name="Satake H."/>
            <person name="Nakayama K."/>
        </authorList>
    </citation>
    <scope>NUCLEOTIDE SEQUENCE</scope>
</reference>
<proteinExistence type="predicted"/>
<protein>
    <submittedName>
        <fullName evidence="2">Uncharacterized protein</fullName>
    </submittedName>
</protein>
<evidence type="ECO:0000256" key="1">
    <source>
        <dbReference type="SAM" id="MobiDB-lite"/>
    </source>
</evidence>
<name>A0A699X5T4_TANCI</name>
<feature type="non-terminal residue" evidence="2">
    <location>
        <position position="1"/>
    </location>
</feature>
<comment type="caution">
    <text evidence="2">The sequence shown here is derived from an EMBL/GenBank/DDBJ whole genome shotgun (WGS) entry which is preliminary data.</text>
</comment>
<dbReference type="AlphaFoldDB" id="A0A699X5T4"/>
<feature type="region of interest" description="Disordered" evidence="1">
    <location>
        <begin position="20"/>
        <end position="52"/>
    </location>
</feature>
<sequence length="77" mass="8023">QLAVALGARDAARNLEPLMGIKGNGIGGNGNGRNVNRGNKNRGNGNGENGMVMGTDEEMAITSEDLCLLESRHVKTS</sequence>